<dbReference type="EMBL" id="BGZK01001277">
    <property type="protein sequence ID" value="GBP76121.1"/>
    <property type="molecule type" value="Genomic_DNA"/>
</dbReference>
<accession>A0A4C1YIB2</accession>
<dbReference type="Proteomes" id="UP000299102">
    <property type="component" value="Unassembled WGS sequence"/>
</dbReference>
<comment type="caution">
    <text evidence="1">The sequence shown here is derived from an EMBL/GenBank/DDBJ whole genome shotgun (WGS) entry which is preliminary data.</text>
</comment>
<sequence>MELIGNNYIRGRVLVRAIVSARSSKCLVENPLILLIKAFRTTSTAALPVLAGVLAADLEVKVAGGSTSHRRTNQGRNRELYSYFPDVSARLNSPWVESDYETSQLLIGHGYFRKRVYELRLNESNVCLCEHTDEDMHHVL</sequence>
<name>A0A4C1YIB2_EUMVA</name>
<dbReference type="AlphaFoldDB" id="A0A4C1YIB2"/>
<protein>
    <submittedName>
        <fullName evidence="1">Retrovirus-related Pol polyprotein from type-1 retrotransposable element R1 4</fullName>
    </submittedName>
</protein>
<dbReference type="OrthoDB" id="7382669at2759"/>
<proteinExistence type="predicted"/>
<reference evidence="1 2" key="1">
    <citation type="journal article" date="2019" name="Commun. Biol.">
        <title>The bagworm genome reveals a unique fibroin gene that provides high tensile strength.</title>
        <authorList>
            <person name="Kono N."/>
            <person name="Nakamura H."/>
            <person name="Ohtoshi R."/>
            <person name="Tomita M."/>
            <person name="Numata K."/>
            <person name="Arakawa K."/>
        </authorList>
    </citation>
    <scope>NUCLEOTIDE SEQUENCE [LARGE SCALE GENOMIC DNA]</scope>
</reference>
<evidence type="ECO:0000313" key="1">
    <source>
        <dbReference type="EMBL" id="GBP76121.1"/>
    </source>
</evidence>
<gene>
    <name evidence="1" type="ORF">EVAR_52861_1</name>
</gene>
<organism evidence="1 2">
    <name type="scientific">Eumeta variegata</name>
    <name type="common">Bagworm moth</name>
    <name type="synonym">Eumeta japonica</name>
    <dbReference type="NCBI Taxonomy" id="151549"/>
    <lineage>
        <taxon>Eukaryota</taxon>
        <taxon>Metazoa</taxon>
        <taxon>Ecdysozoa</taxon>
        <taxon>Arthropoda</taxon>
        <taxon>Hexapoda</taxon>
        <taxon>Insecta</taxon>
        <taxon>Pterygota</taxon>
        <taxon>Neoptera</taxon>
        <taxon>Endopterygota</taxon>
        <taxon>Lepidoptera</taxon>
        <taxon>Glossata</taxon>
        <taxon>Ditrysia</taxon>
        <taxon>Tineoidea</taxon>
        <taxon>Psychidae</taxon>
        <taxon>Oiketicinae</taxon>
        <taxon>Eumeta</taxon>
    </lineage>
</organism>
<keyword evidence="2" id="KW-1185">Reference proteome</keyword>
<evidence type="ECO:0000313" key="2">
    <source>
        <dbReference type="Proteomes" id="UP000299102"/>
    </source>
</evidence>